<evidence type="ECO:0000256" key="10">
    <source>
        <dbReference type="ARBA" id="ARBA00022801"/>
    </source>
</evidence>
<keyword evidence="5 18" id="KW-0489">Methyltransferase</keyword>
<keyword evidence="6 18" id="KW-0645">Protease</keyword>
<proteinExistence type="inferred from homology"/>
<dbReference type="Proteomes" id="UP001169862">
    <property type="component" value="Unassembled WGS sequence"/>
</dbReference>
<keyword evidence="13 18" id="KW-0511">Multifunctional enzyme</keyword>
<keyword evidence="9 18" id="KW-0812">Transmembrane</keyword>
<keyword evidence="8" id="KW-0949">S-adenosyl-L-methionine</keyword>
<reference evidence="22" key="1">
    <citation type="submission" date="2023-07" db="EMBL/GenBank/DDBJ databases">
        <title>Genome content predicts the carbon catabolic preferences of heterotrophic bacteria.</title>
        <authorList>
            <person name="Gralka M."/>
        </authorList>
    </citation>
    <scope>NUCLEOTIDE SEQUENCE</scope>
    <source>
        <strain evidence="22">I2M16</strain>
    </source>
</reference>
<evidence type="ECO:0000256" key="16">
    <source>
        <dbReference type="ARBA" id="ARBA00071870"/>
    </source>
</evidence>
<dbReference type="GO" id="GO:0008168">
    <property type="term" value="F:methyltransferase activity"/>
    <property type="evidence" value="ECO:0007669"/>
    <property type="project" value="UniProtKB-KW"/>
</dbReference>
<evidence type="ECO:0000256" key="2">
    <source>
        <dbReference type="ARBA" id="ARBA00005801"/>
    </source>
</evidence>
<accession>A0AAW7XK55</accession>
<dbReference type="GO" id="GO:0004190">
    <property type="term" value="F:aspartic-type endopeptidase activity"/>
    <property type="evidence" value="ECO:0007669"/>
    <property type="project" value="UniProtKB-EC"/>
</dbReference>
<protein>
    <recommendedName>
        <fullName evidence="16 18">Prepilin leader peptidase/N-methyltransferase</fullName>
        <ecNumber evidence="18">2.1.1.-</ecNumber>
        <ecNumber evidence="15 18">3.4.23.43</ecNumber>
    </recommendedName>
</protein>
<dbReference type="AlphaFoldDB" id="A0AAW7XK55"/>
<gene>
    <name evidence="22" type="ORF">Q4490_13980</name>
</gene>
<feature type="domain" description="Prepilin peptidase A24 N-terminal" evidence="21">
    <location>
        <begin position="21"/>
        <end position="131"/>
    </location>
</feature>
<dbReference type="InterPro" id="IPR010627">
    <property type="entry name" value="Prepilin_pept_A24_N"/>
</dbReference>
<comment type="function">
    <text evidence="18">Plays an essential role in type IV pili and type II pseudopili formation by proteolytically removing the leader sequence from substrate proteins and subsequently monomethylating the alpha-amino group of the newly exposed N-terminal phenylalanine.</text>
</comment>
<feature type="domain" description="Prepilin type IV endopeptidase peptidase" evidence="20">
    <location>
        <begin position="143"/>
        <end position="251"/>
    </location>
</feature>
<evidence type="ECO:0000256" key="12">
    <source>
        <dbReference type="ARBA" id="ARBA00023136"/>
    </source>
</evidence>
<dbReference type="RefSeq" id="WP_303551453.1">
    <property type="nucleotide sequence ID" value="NZ_JAUOPG010000009.1"/>
</dbReference>
<sequence>MTELYFFLQSHTWAALGFTFIFALLVGSFLNVVIYRLPVMMEREWQSSIEDYQQDAQETQTPALDEARFNLATPASRCGQCNHQIRWYENIPLISYLVLRGKCSQCKTRISLRYPTIELLTALLSVAVIFVFGFNVAGLAAVAFTFCLVSLTFIDIDHHLLPDRITLPLLWLGLLVNTQNIFTSLESAVWGAILGYLSLWSVYWAFKIITKKEGMGYGDFKLLAALGAWCGAMALPLIILLSSVAGVIIAVVLMATKKHHTGNPLPFGPYLAIAGWVALLFGQSIIGAYLGSF</sequence>
<evidence type="ECO:0000256" key="4">
    <source>
        <dbReference type="ARBA" id="ARBA00022519"/>
    </source>
</evidence>
<evidence type="ECO:0000256" key="18">
    <source>
        <dbReference type="RuleBase" id="RU003794"/>
    </source>
</evidence>
<dbReference type="Pfam" id="PF06750">
    <property type="entry name" value="A24_N_bact"/>
    <property type="match status" value="1"/>
</dbReference>
<dbReference type="EC" id="3.4.23.43" evidence="15 18"/>
<dbReference type="PRINTS" id="PR00864">
    <property type="entry name" value="PREPILNPTASE"/>
</dbReference>
<evidence type="ECO:0000313" key="23">
    <source>
        <dbReference type="Proteomes" id="UP001169862"/>
    </source>
</evidence>
<dbReference type="Gene3D" id="1.20.120.1220">
    <property type="match status" value="1"/>
</dbReference>
<evidence type="ECO:0000256" key="3">
    <source>
        <dbReference type="ARBA" id="ARBA00022475"/>
    </source>
</evidence>
<evidence type="ECO:0000256" key="8">
    <source>
        <dbReference type="ARBA" id="ARBA00022691"/>
    </source>
</evidence>
<keyword evidence="4" id="KW-0997">Cell inner membrane</keyword>
<dbReference type="InterPro" id="IPR014032">
    <property type="entry name" value="Peptidase_A24A_bac"/>
</dbReference>
<dbReference type="GO" id="GO:0032259">
    <property type="term" value="P:methylation"/>
    <property type="evidence" value="ECO:0007669"/>
    <property type="project" value="UniProtKB-KW"/>
</dbReference>
<evidence type="ECO:0000256" key="19">
    <source>
        <dbReference type="SAM" id="Phobius"/>
    </source>
</evidence>
<evidence type="ECO:0000256" key="7">
    <source>
        <dbReference type="ARBA" id="ARBA00022679"/>
    </source>
</evidence>
<evidence type="ECO:0000313" key="22">
    <source>
        <dbReference type="EMBL" id="MDO6454679.1"/>
    </source>
</evidence>
<feature type="transmembrane region" description="Helical" evidence="19">
    <location>
        <begin position="12"/>
        <end position="34"/>
    </location>
</feature>
<name>A0AAW7XK55_9GAMM</name>
<evidence type="ECO:0000256" key="9">
    <source>
        <dbReference type="ARBA" id="ARBA00022692"/>
    </source>
</evidence>
<evidence type="ECO:0000256" key="11">
    <source>
        <dbReference type="ARBA" id="ARBA00022989"/>
    </source>
</evidence>
<dbReference type="Pfam" id="PF01478">
    <property type="entry name" value="Peptidase_A24"/>
    <property type="match status" value="1"/>
</dbReference>
<dbReference type="EMBL" id="JAUOPG010000009">
    <property type="protein sequence ID" value="MDO6454679.1"/>
    <property type="molecule type" value="Genomic_DNA"/>
</dbReference>
<keyword evidence="11 19" id="KW-1133">Transmembrane helix</keyword>
<comment type="catalytic activity">
    <reaction evidence="14 18">
        <text>Typically cleaves a -Gly-|-Phe- bond to release an N-terminal, basic peptide of 5-8 residues from type IV prepilin, and then N-methylates the new N-terminal amino group, the methyl donor being S-adenosyl-L-methionine.</text>
        <dbReference type="EC" id="3.4.23.43"/>
    </reaction>
</comment>
<comment type="similarity">
    <text evidence="2 17">Belongs to the peptidase A24 family.</text>
</comment>
<dbReference type="InterPro" id="IPR000045">
    <property type="entry name" value="Prepilin_IV_endopep_pep"/>
</dbReference>
<dbReference type="GO" id="GO:0005886">
    <property type="term" value="C:plasma membrane"/>
    <property type="evidence" value="ECO:0007669"/>
    <property type="project" value="UniProtKB-SubCell"/>
</dbReference>
<comment type="subcellular location">
    <subcellularLocation>
        <location evidence="1">Cell inner membrane</location>
        <topology evidence="1">Multi-pass membrane protein</topology>
    </subcellularLocation>
    <subcellularLocation>
        <location evidence="18">Cell membrane</location>
        <topology evidence="18">Multi-pass membrane protein</topology>
    </subcellularLocation>
</comment>
<evidence type="ECO:0000259" key="20">
    <source>
        <dbReference type="Pfam" id="PF01478"/>
    </source>
</evidence>
<dbReference type="EC" id="2.1.1.-" evidence="18"/>
<keyword evidence="7 18" id="KW-0808">Transferase</keyword>
<evidence type="ECO:0000256" key="5">
    <source>
        <dbReference type="ARBA" id="ARBA00022603"/>
    </source>
</evidence>
<keyword evidence="12 19" id="KW-0472">Membrane</keyword>
<evidence type="ECO:0000256" key="17">
    <source>
        <dbReference type="RuleBase" id="RU003793"/>
    </source>
</evidence>
<keyword evidence="3" id="KW-1003">Cell membrane</keyword>
<evidence type="ECO:0000256" key="6">
    <source>
        <dbReference type="ARBA" id="ARBA00022670"/>
    </source>
</evidence>
<dbReference type="PANTHER" id="PTHR30487:SF0">
    <property type="entry name" value="PREPILIN LEADER PEPTIDASE_N-METHYLTRANSFERASE-RELATED"/>
    <property type="match status" value="1"/>
</dbReference>
<evidence type="ECO:0000256" key="1">
    <source>
        <dbReference type="ARBA" id="ARBA00004429"/>
    </source>
</evidence>
<feature type="transmembrane region" description="Helical" evidence="19">
    <location>
        <begin position="267"/>
        <end position="290"/>
    </location>
</feature>
<evidence type="ECO:0000256" key="15">
    <source>
        <dbReference type="ARBA" id="ARBA00067082"/>
    </source>
</evidence>
<dbReference type="PANTHER" id="PTHR30487">
    <property type="entry name" value="TYPE 4 PREPILIN-LIKE PROTEINS LEADER PEPTIDE-PROCESSING ENZYME"/>
    <property type="match status" value="1"/>
</dbReference>
<organism evidence="22 23">
    <name type="scientific">Neptunomonas phycophila</name>
    <dbReference type="NCBI Taxonomy" id="1572645"/>
    <lineage>
        <taxon>Bacteria</taxon>
        <taxon>Pseudomonadati</taxon>
        <taxon>Pseudomonadota</taxon>
        <taxon>Gammaproteobacteria</taxon>
        <taxon>Oceanospirillales</taxon>
        <taxon>Oceanospirillaceae</taxon>
        <taxon>Neptunomonas</taxon>
    </lineage>
</organism>
<evidence type="ECO:0000259" key="21">
    <source>
        <dbReference type="Pfam" id="PF06750"/>
    </source>
</evidence>
<evidence type="ECO:0000256" key="13">
    <source>
        <dbReference type="ARBA" id="ARBA00023268"/>
    </source>
</evidence>
<evidence type="ECO:0000256" key="14">
    <source>
        <dbReference type="ARBA" id="ARBA00050401"/>
    </source>
</evidence>
<keyword evidence="10 18" id="KW-0378">Hydrolase</keyword>
<feature type="transmembrane region" description="Helical" evidence="19">
    <location>
        <begin position="188"/>
        <end position="210"/>
    </location>
</feature>
<feature type="transmembrane region" description="Helical" evidence="19">
    <location>
        <begin position="222"/>
        <end position="255"/>
    </location>
</feature>
<dbReference type="InterPro" id="IPR050882">
    <property type="entry name" value="Prepilin_peptidase/N-MTase"/>
</dbReference>
<comment type="caution">
    <text evidence="22">The sequence shown here is derived from an EMBL/GenBank/DDBJ whole genome shotgun (WGS) entry which is preliminary data.</text>
</comment>
<dbReference type="GO" id="GO:0006465">
    <property type="term" value="P:signal peptide processing"/>
    <property type="evidence" value="ECO:0007669"/>
    <property type="project" value="TreeGrafter"/>
</dbReference>
<dbReference type="FunFam" id="1.20.120.1220:FF:000001">
    <property type="entry name" value="Type 4 prepilin-like proteins leader peptide-processing enzyme"/>
    <property type="match status" value="1"/>
</dbReference>